<feature type="compositionally biased region" description="Basic and acidic residues" evidence="1">
    <location>
        <begin position="737"/>
        <end position="756"/>
    </location>
</feature>
<feature type="region of interest" description="Disordered" evidence="1">
    <location>
        <begin position="1"/>
        <end position="54"/>
    </location>
</feature>
<evidence type="ECO:0000256" key="1">
    <source>
        <dbReference type="SAM" id="MobiDB-lite"/>
    </source>
</evidence>
<evidence type="ECO:0000313" key="2">
    <source>
        <dbReference type="EMBL" id="KAG0722115.1"/>
    </source>
</evidence>
<feature type="compositionally biased region" description="Acidic residues" evidence="1">
    <location>
        <begin position="680"/>
        <end position="693"/>
    </location>
</feature>
<dbReference type="OrthoDB" id="10669387at2759"/>
<feature type="compositionally biased region" description="Basic and acidic residues" evidence="1">
    <location>
        <begin position="554"/>
        <end position="586"/>
    </location>
</feature>
<feature type="compositionally biased region" description="Basic and acidic residues" evidence="1">
    <location>
        <begin position="665"/>
        <end position="679"/>
    </location>
</feature>
<feature type="region of interest" description="Disordered" evidence="1">
    <location>
        <begin position="100"/>
        <end position="622"/>
    </location>
</feature>
<proteinExistence type="predicted"/>
<evidence type="ECO:0000313" key="3">
    <source>
        <dbReference type="Proteomes" id="UP000770661"/>
    </source>
</evidence>
<feature type="compositionally biased region" description="Low complexity" evidence="1">
    <location>
        <begin position="163"/>
        <end position="185"/>
    </location>
</feature>
<feature type="compositionally biased region" description="Acidic residues" evidence="1">
    <location>
        <begin position="121"/>
        <end position="130"/>
    </location>
</feature>
<keyword evidence="3" id="KW-1185">Reference proteome</keyword>
<feature type="compositionally biased region" description="Basic residues" evidence="1">
    <location>
        <begin position="20"/>
        <end position="30"/>
    </location>
</feature>
<feature type="compositionally biased region" description="Low complexity" evidence="1">
    <location>
        <begin position="591"/>
        <end position="602"/>
    </location>
</feature>
<dbReference type="EMBL" id="JACEEZ010010012">
    <property type="protein sequence ID" value="KAG0722115.1"/>
    <property type="molecule type" value="Genomic_DNA"/>
</dbReference>
<dbReference type="AlphaFoldDB" id="A0A8J5CXJ8"/>
<feature type="compositionally biased region" description="Basic and acidic residues" evidence="1">
    <location>
        <begin position="389"/>
        <end position="403"/>
    </location>
</feature>
<accession>A0A8J5CXJ8</accession>
<gene>
    <name evidence="2" type="ORF">GWK47_045076</name>
</gene>
<feature type="compositionally biased region" description="Low complexity" evidence="1">
    <location>
        <begin position="521"/>
        <end position="546"/>
    </location>
</feature>
<feature type="compositionally biased region" description="Acidic residues" evidence="1">
    <location>
        <begin position="186"/>
        <end position="196"/>
    </location>
</feature>
<feature type="region of interest" description="Disordered" evidence="1">
    <location>
        <begin position="651"/>
        <end position="778"/>
    </location>
</feature>
<feature type="compositionally biased region" description="Polar residues" evidence="1">
    <location>
        <begin position="496"/>
        <end position="508"/>
    </location>
</feature>
<organism evidence="2 3">
    <name type="scientific">Chionoecetes opilio</name>
    <name type="common">Atlantic snow crab</name>
    <name type="synonym">Cancer opilio</name>
    <dbReference type="NCBI Taxonomy" id="41210"/>
    <lineage>
        <taxon>Eukaryota</taxon>
        <taxon>Metazoa</taxon>
        <taxon>Ecdysozoa</taxon>
        <taxon>Arthropoda</taxon>
        <taxon>Crustacea</taxon>
        <taxon>Multicrustacea</taxon>
        <taxon>Malacostraca</taxon>
        <taxon>Eumalacostraca</taxon>
        <taxon>Eucarida</taxon>
        <taxon>Decapoda</taxon>
        <taxon>Pleocyemata</taxon>
        <taxon>Brachyura</taxon>
        <taxon>Eubrachyura</taxon>
        <taxon>Majoidea</taxon>
        <taxon>Majidae</taxon>
        <taxon>Chionoecetes</taxon>
    </lineage>
</organism>
<feature type="compositionally biased region" description="Low complexity" evidence="1">
    <location>
        <begin position="1"/>
        <end position="16"/>
    </location>
</feature>
<name>A0A8J5CXJ8_CHIOP</name>
<feature type="compositionally biased region" description="Basic and acidic residues" evidence="1">
    <location>
        <begin position="288"/>
        <end position="302"/>
    </location>
</feature>
<feature type="compositionally biased region" description="Basic and acidic residues" evidence="1">
    <location>
        <begin position="694"/>
        <end position="706"/>
    </location>
</feature>
<reference evidence="2" key="1">
    <citation type="submission" date="2020-07" db="EMBL/GenBank/DDBJ databases">
        <title>The High-quality genome of the commercially important snow crab, Chionoecetes opilio.</title>
        <authorList>
            <person name="Jeong J.-H."/>
            <person name="Ryu S."/>
        </authorList>
    </citation>
    <scope>NUCLEOTIDE SEQUENCE</scope>
    <source>
        <strain evidence="2">MADBK_172401_WGS</strain>
        <tissue evidence="2">Digestive gland</tissue>
    </source>
</reference>
<protein>
    <submittedName>
        <fullName evidence="2">Uncharacterized protein</fullName>
    </submittedName>
</protein>
<dbReference type="Proteomes" id="UP000770661">
    <property type="component" value="Unassembled WGS sequence"/>
</dbReference>
<comment type="caution">
    <text evidence="2">The sequence shown here is derived from an EMBL/GenBank/DDBJ whole genome shotgun (WGS) entry which is preliminary data.</text>
</comment>
<sequence length="778" mass="82625">MATTAATTTATITTTDTKQRRQVGHHRALRRSYLPPGRRGKPLDARRPQAPGRAPRLVAVACRGGAVKGAASCCLLVRQAQAHCKARPPPLCFSFKRRTSESARSKQSQVLDGGHSNDLMLSEDSEEEEQGNGSGRGSGGRPSASGPAYGTPSGHHQSSGSANNNNNNSMVPLSPISSPKSSDESSTSEDSSDDSEVSSNNSTDDEQVDVSPKHQDNNSDADAWRLGNFITAKKTNSPMSAGAAGAGQQRTDDQPQVEAKGALPPPPRERAERKASKNSSSGGSHHGRGQEGRWAKPDKLYEDSSDEGSPHPRPTPRVSAEVRQTPKHGREPPGRTRLPKAKAPPPHQYPDSDSDSDAPPPRKSQPPAKAAPQDTDKSPRVSAAPVAREAPKKIPRKRSDSRKGSHSGAKSEGSRGRPRRPREFKSQETVVDSDSDQSVDVVNSSPEKVVGRGTPSRTPRETSRSMASPLKAPTASPVSPRLPPPPTKAKRPATTGLGTSLGSDSPASKSEDEADTPGQGSSQRAEAARASSSSSSSSKGALVSRAFGAAAKKAIRDQEAAEAKKVKGEARRPSGGNRRDRSDKGVRGRAAAEASAAAAPCPAFSPGGRAGKSPVVSAEPKVPIPQVQFVDGYPRLTCTIALSFIDKVPKPSVGGAPHGVNAVKSEVKSEVKCEVKSEVKEEEEEDEEEEEEEERKAVLDNRTKEGKGKRKASHPGTKTAEDESKRKIISSIFGNVKRQDHESDDDKVKREIKKEEEESEEERGGRSSSLRPTVTVKQ</sequence>